<proteinExistence type="predicted"/>
<dbReference type="SUPFAM" id="SSF51556">
    <property type="entry name" value="Metallo-dependent hydrolases"/>
    <property type="match status" value="1"/>
</dbReference>
<sequence>MTAPSSSGALDQRIEDLLVGAIDPHVHSGPSIAPRSVDHLELAREASDVGFAAIVTKDHDYSGVMTAALIARHHPELKTKVYSGIALNNVVGGLNPYAVEHTAAMGGKIVWMPTLSAENHFRWERESGRAHPASTSKIRPATVVPVLNDDKTVRDDAKEILDILARTGMALASGHLHVSETWIVFEEARKRGVQRLIFTHPEDIVDASLNDVKGIAAMGAMVEHSLCMFLEGNKFQSCAPEDLKKHIDAAGVDNTMLCSDLGQTGNISPVEGVRRGVKLCLDLGYADEDIRKMVSLNAAKVLGLEGDLPSRAH</sequence>
<dbReference type="EMBL" id="CP157484">
    <property type="protein sequence ID" value="XBO38115.1"/>
    <property type="molecule type" value="Genomic_DNA"/>
</dbReference>
<name>A0AAU7JCR8_9HYPH</name>
<dbReference type="InterPro" id="IPR046249">
    <property type="entry name" value="DUF6282"/>
</dbReference>
<protein>
    <submittedName>
        <fullName evidence="1">DUF6282 family protein</fullName>
    </submittedName>
</protein>
<dbReference type="InterPro" id="IPR032466">
    <property type="entry name" value="Metal_Hydrolase"/>
</dbReference>
<organism evidence="1">
    <name type="scientific">Alsobacter sp. KACC 23698</name>
    <dbReference type="NCBI Taxonomy" id="3149229"/>
    <lineage>
        <taxon>Bacteria</taxon>
        <taxon>Pseudomonadati</taxon>
        <taxon>Pseudomonadota</taxon>
        <taxon>Alphaproteobacteria</taxon>
        <taxon>Hyphomicrobiales</taxon>
        <taxon>Alsobacteraceae</taxon>
        <taxon>Alsobacter</taxon>
    </lineage>
</organism>
<dbReference type="RefSeq" id="WP_406854952.1">
    <property type="nucleotide sequence ID" value="NZ_CP157484.1"/>
</dbReference>
<reference evidence="1" key="1">
    <citation type="submission" date="2024-05" db="EMBL/GenBank/DDBJ databases">
        <authorList>
            <person name="Kim S."/>
            <person name="Heo J."/>
            <person name="Choi H."/>
            <person name="Choi Y."/>
            <person name="Kwon S.-W."/>
            <person name="Kim Y."/>
        </authorList>
    </citation>
    <scope>NUCLEOTIDE SEQUENCE</scope>
    <source>
        <strain evidence="1">KACC 23698</strain>
    </source>
</reference>
<gene>
    <name evidence="1" type="ORF">ABEG18_20725</name>
</gene>
<accession>A0AAU7JCR8</accession>
<dbReference type="Gene3D" id="3.20.20.140">
    <property type="entry name" value="Metal-dependent hydrolases"/>
    <property type="match status" value="1"/>
</dbReference>
<dbReference type="Pfam" id="PF19799">
    <property type="entry name" value="DUF6282"/>
    <property type="match status" value="1"/>
</dbReference>
<dbReference type="AlphaFoldDB" id="A0AAU7JCR8"/>
<evidence type="ECO:0000313" key="1">
    <source>
        <dbReference type="EMBL" id="XBO38115.1"/>
    </source>
</evidence>